<organism evidence="1 2">
    <name type="scientific">Diphasiastrum complanatum</name>
    <name type="common">Issler's clubmoss</name>
    <name type="synonym">Lycopodium complanatum</name>
    <dbReference type="NCBI Taxonomy" id="34168"/>
    <lineage>
        <taxon>Eukaryota</taxon>
        <taxon>Viridiplantae</taxon>
        <taxon>Streptophyta</taxon>
        <taxon>Embryophyta</taxon>
        <taxon>Tracheophyta</taxon>
        <taxon>Lycopodiopsida</taxon>
        <taxon>Lycopodiales</taxon>
        <taxon>Lycopodiaceae</taxon>
        <taxon>Lycopodioideae</taxon>
        <taxon>Diphasiastrum</taxon>
    </lineage>
</organism>
<gene>
    <name evidence="1" type="ORF">O6H91_11G102400</name>
</gene>
<evidence type="ECO:0000313" key="1">
    <source>
        <dbReference type="EMBL" id="KAJ7539629.1"/>
    </source>
</evidence>
<sequence>MNLGITLLGCLLFIFAPSIVSQTISLGSTLTPTGNLWVSPGNAFALGFYNLGQGIYSVGVFYHKQISTVVWTAGRNLTVTKDAILELGQDGNLVLYNSSSKAVTVWESKTSGQNVVGADMNDTGNFVLVNSSSQFVWQSFQYPTDTLVPGQQLMTGTNLSTVQADSSISTYTLTLETNGNLSLYWKNDLSYWGSDTSSAYSNLSVSGNSPKLGLSLDSNGRLQLVANSSVLANWLSSDYGPNPLRRLTLDADGNLRIYSWAAESGSWIVMWQAVENQCDVYGWCGSYGLCTYNIGAPICNCPAGFKPLDSQQPTKGCKFIDADIATCGGGSQVVSLNHTVLFAYESDNFLVSDNDEGCKSGCLKDPTCVAAIVPNDGAGKCRQKRSHFISGYQFPFLQATSYLKVCNLPTGPATPGVSECSPAPKSSKGSRIGIVIGTTCTFAVTILLEVCVWGFCCRRRITFRGPLSNYAVLDFASGAPIKFTYRELQSATKNFSNKLGEGGFGAVYKGTLLNKTTVAVKKLEGIQQGEKEFRMEVAIIGSTHHINLVHLVGFCSEGSHRLLVYDYMANLSLDRYLFSDSELTKPLLNWKTRFNIALGTARAIAYLHEECRDCIIHCDIKPENILLDEHLSAKVSDFGLAKLLKEGHGRTQTTVRGTRGYLAPEWLTDLPITTKSDVFSFGMVLLEIISGRRNYDPSMDSDKSKFPTWAFHQFEAGQIMSIVDERLHGELESNQLERAVQVSFWCIQDQASHRPSMSKVVQMLEGNILLGEPPMPKSFDEIHSRHVQQQPPTASGLSSFSVECF</sequence>
<dbReference type="EMBL" id="CM055102">
    <property type="protein sequence ID" value="KAJ7539629.1"/>
    <property type="molecule type" value="Genomic_DNA"/>
</dbReference>
<reference evidence="2" key="1">
    <citation type="journal article" date="2024" name="Proc. Natl. Acad. Sci. U.S.A.">
        <title>Extraordinary preservation of gene collinearity over three hundred million years revealed in homosporous lycophytes.</title>
        <authorList>
            <person name="Li C."/>
            <person name="Wickell D."/>
            <person name="Kuo L.Y."/>
            <person name="Chen X."/>
            <person name="Nie B."/>
            <person name="Liao X."/>
            <person name="Peng D."/>
            <person name="Ji J."/>
            <person name="Jenkins J."/>
            <person name="Williams M."/>
            <person name="Shu S."/>
            <person name="Plott C."/>
            <person name="Barry K."/>
            <person name="Rajasekar S."/>
            <person name="Grimwood J."/>
            <person name="Han X."/>
            <person name="Sun S."/>
            <person name="Hou Z."/>
            <person name="He W."/>
            <person name="Dai G."/>
            <person name="Sun C."/>
            <person name="Schmutz J."/>
            <person name="Leebens-Mack J.H."/>
            <person name="Li F.W."/>
            <person name="Wang L."/>
        </authorList>
    </citation>
    <scope>NUCLEOTIDE SEQUENCE [LARGE SCALE GENOMIC DNA]</scope>
    <source>
        <strain evidence="2">cv. PW_Plant_1</strain>
    </source>
</reference>
<protein>
    <submittedName>
        <fullName evidence="1">Uncharacterized protein</fullName>
    </submittedName>
</protein>
<accession>A0ACC2CCA3</accession>
<dbReference type="Proteomes" id="UP001162992">
    <property type="component" value="Chromosome 11"/>
</dbReference>
<comment type="caution">
    <text evidence="1">The sequence shown here is derived from an EMBL/GenBank/DDBJ whole genome shotgun (WGS) entry which is preliminary data.</text>
</comment>
<evidence type="ECO:0000313" key="2">
    <source>
        <dbReference type="Proteomes" id="UP001162992"/>
    </source>
</evidence>
<name>A0ACC2CCA3_DIPCM</name>
<proteinExistence type="predicted"/>
<keyword evidence="2" id="KW-1185">Reference proteome</keyword>